<dbReference type="AlphaFoldDB" id="A0A8J7J9L1"/>
<comment type="subcellular location">
    <subcellularLocation>
        <location evidence="1">Cellular thylakoid membrane</location>
        <topology evidence="1">Peripheral membrane protein</topology>
        <orientation evidence="1">Cytoplasmic side</orientation>
    </subcellularLocation>
</comment>
<name>A0A8J7J9L1_9CYAN</name>
<protein>
    <submittedName>
        <fullName evidence="9">Phycobilisome rod-core linker polypeptide</fullName>
    </submittedName>
</protein>
<evidence type="ECO:0000256" key="6">
    <source>
        <dbReference type="ARBA" id="ARBA00023136"/>
    </source>
</evidence>
<keyword evidence="2" id="KW-0602">Photosynthesis</keyword>
<keyword evidence="3" id="KW-0042">Antenna complex</keyword>
<dbReference type="GO" id="GO:0030089">
    <property type="term" value="C:phycobilisome"/>
    <property type="evidence" value="ECO:0007669"/>
    <property type="project" value="UniProtKB-UniRule"/>
</dbReference>
<evidence type="ECO:0000256" key="3">
    <source>
        <dbReference type="ARBA" id="ARBA00022549"/>
    </source>
</evidence>
<proteinExistence type="inferred from homology"/>
<dbReference type="EMBL" id="JADEWZ010000008">
    <property type="protein sequence ID" value="MBE9115635.1"/>
    <property type="molecule type" value="Genomic_DNA"/>
</dbReference>
<accession>A0A8J7J9L1</accession>
<comment type="similarity">
    <text evidence="7">Belongs to the phycobilisome linker protein family.</text>
</comment>
<gene>
    <name evidence="9" type="ORF">IQ249_06965</name>
</gene>
<feature type="domain" description="PBS-linker" evidence="8">
    <location>
        <begin position="7"/>
        <end position="186"/>
    </location>
</feature>
<evidence type="ECO:0000256" key="2">
    <source>
        <dbReference type="ARBA" id="ARBA00022531"/>
    </source>
</evidence>
<evidence type="ECO:0000256" key="7">
    <source>
        <dbReference type="PROSITE-ProRule" id="PRU00775"/>
    </source>
</evidence>
<evidence type="ECO:0000256" key="1">
    <source>
        <dbReference type="ARBA" id="ARBA00004445"/>
    </source>
</evidence>
<reference evidence="9" key="1">
    <citation type="submission" date="2020-10" db="EMBL/GenBank/DDBJ databases">
        <authorList>
            <person name="Castelo-Branco R."/>
            <person name="Eusebio N."/>
            <person name="Adriana R."/>
            <person name="Vieira A."/>
            <person name="Brugerolle De Fraissinette N."/>
            <person name="Rezende De Castro R."/>
            <person name="Schneider M.P."/>
            <person name="Vasconcelos V."/>
            <person name="Leao P.N."/>
        </authorList>
    </citation>
    <scope>NUCLEOTIDE SEQUENCE</scope>
    <source>
        <strain evidence="9">LEGE 07157</strain>
    </source>
</reference>
<dbReference type="Gene3D" id="1.10.3130.20">
    <property type="entry name" value="Phycobilisome linker domain"/>
    <property type="match status" value="1"/>
</dbReference>
<dbReference type="InterPro" id="IPR038255">
    <property type="entry name" value="PBS_linker_sf"/>
</dbReference>
<keyword evidence="10" id="KW-1185">Reference proteome</keyword>
<dbReference type="PROSITE" id="PS51445">
    <property type="entry name" value="PBS_LINKER"/>
    <property type="match status" value="1"/>
</dbReference>
<dbReference type="PANTHER" id="PTHR34011">
    <property type="entry name" value="PHYCOBILISOME 32.1 KDA LINKER POLYPEPTIDE, PHYCOCYANIN-ASSOCIATED, ROD 2-RELATED"/>
    <property type="match status" value="1"/>
</dbReference>
<keyword evidence="4 7" id="KW-0605">Phycobilisome</keyword>
<evidence type="ECO:0000313" key="10">
    <source>
        <dbReference type="Proteomes" id="UP000654482"/>
    </source>
</evidence>
<evidence type="ECO:0000259" key="8">
    <source>
        <dbReference type="PROSITE" id="PS51445"/>
    </source>
</evidence>
<evidence type="ECO:0000313" key="9">
    <source>
        <dbReference type="EMBL" id="MBE9115635.1"/>
    </source>
</evidence>
<dbReference type="Pfam" id="PF00427">
    <property type="entry name" value="PBS_linker_poly"/>
    <property type="match status" value="1"/>
</dbReference>
<dbReference type="GO" id="GO:0031676">
    <property type="term" value="C:plasma membrane-derived thylakoid membrane"/>
    <property type="evidence" value="ECO:0007669"/>
    <property type="project" value="UniProtKB-SubCell"/>
</dbReference>
<keyword evidence="5" id="KW-0793">Thylakoid</keyword>
<organism evidence="9 10">
    <name type="scientific">Lusitaniella coriacea LEGE 07157</name>
    <dbReference type="NCBI Taxonomy" id="945747"/>
    <lineage>
        <taxon>Bacteria</taxon>
        <taxon>Bacillati</taxon>
        <taxon>Cyanobacteriota</taxon>
        <taxon>Cyanophyceae</taxon>
        <taxon>Spirulinales</taxon>
        <taxon>Lusitaniellaceae</taxon>
        <taxon>Lusitaniella</taxon>
    </lineage>
</organism>
<comment type="caution">
    <text evidence="9">The sequence shown here is derived from an EMBL/GenBank/DDBJ whole genome shotgun (WGS) entry which is preliminary data.</text>
</comment>
<keyword evidence="6" id="KW-0472">Membrane</keyword>
<dbReference type="GO" id="GO:0015979">
    <property type="term" value="P:photosynthesis"/>
    <property type="evidence" value="ECO:0007669"/>
    <property type="project" value="UniProtKB-KW"/>
</dbReference>
<dbReference type="Proteomes" id="UP000654482">
    <property type="component" value="Unassembled WGS sequence"/>
</dbReference>
<dbReference type="PANTHER" id="PTHR34011:SF6">
    <property type="entry name" value="PHYCOBILIPROTEIN APCE"/>
    <property type="match status" value="1"/>
</dbReference>
<sequence length="357" mass="40339">MVSRFINPVTTQASQLGISLFEETEPFNASLFDSHQEIETVIRAVYRQVLGNAYVMESERLVVPESKLKNGEITVREFVRQVAKSDLYRERFFESSPRYRFIELNFKHLLGRAPDSYEEMKAHSQILDEGGFEAEIDTYLDSDEYQQNFGENIVPYYRGYKTQTGKSLVGFTHLFQLLRGACSSDRSSFGGTQSRLNKAIATNTPSTVIPLSRAQSPSPIAAALKPKAKKYTPPSTSVTSVQAYQSLKQKCQEQDRAIAVLQERLSDLKPFASIGSAYLSAWQSSTSTPSEPSRFVPGWQVEAQQETEIADSYEALQRQSKEQAETIATLEQEILEAQRFATIGEAKLNKWRSRTFF</sequence>
<dbReference type="InterPro" id="IPR001297">
    <property type="entry name" value="PBS_linker_dom"/>
</dbReference>
<evidence type="ECO:0000256" key="5">
    <source>
        <dbReference type="ARBA" id="ARBA00023078"/>
    </source>
</evidence>
<evidence type="ECO:0000256" key="4">
    <source>
        <dbReference type="ARBA" id="ARBA00022738"/>
    </source>
</evidence>